<sequence length="173" mass="18863">MPTPCPAGVCRRQRIFSLLQATHFDAAPHSHGAAQHCPRADGTALGACWPTSARSRKRVVFVLSCMRGAASRERSRRCCHGSSPGAPEPYSSGLDIAYVLLCAATMSGAWITQSYRSNAGGMDYTDDSGQRRPFVQEHERMPFFRWGAVLSRRAAHYGLRSFQQRGGACASQA</sequence>
<dbReference type="EMBL" id="JBIYDN010000011">
    <property type="protein sequence ID" value="MFK4443700.1"/>
    <property type="molecule type" value="Genomic_DNA"/>
</dbReference>
<protein>
    <submittedName>
        <fullName evidence="1">Uncharacterized protein</fullName>
    </submittedName>
</protein>
<dbReference type="Proteomes" id="UP001620514">
    <property type="component" value="Unassembled WGS sequence"/>
</dbReference>
<gene>
    <name evidence="1" type="ORF">ABH943_003722</name>
</gene>
<keyword evidence="2" id="KW-1185">Reference proteome</keyword>
<evidence type="ECO:0000313" key="1">
    <source>
        <dbReference type="EMBL" id="MFK4443700.1"/>
    </source>
</evidence>
<reference evidence="1 2" key="1">
    <citation type="submission" date="2024-11" db="EMBL/GenBank/DDBJ databases">
        <title>Using genomics to understand microbial adaptation to soil warming.</title>
        <authorList>
            <person name="Deangelis K.M. PhD."/>
        </authorList>
    </citation>
    <scope>NUCLEOTIDE SEQUENCE [LARGE SCALE GENOMIC DNA]</scope>
    <source>
        <strain evidence="1 2">GAS97</strain>
    </source>
</reference>
<accession>A0ABW8MJ47</accession>
<proteinExistence type="predicted"/>
<organism evidence="1 2">
    <name type="scientific">Caballeronia udeis</name>
    <dbReference type="NCBI Taxonomy" id="1232866"/>
    <lineage>
        <taxon>Bacteria</taxon>
        <taxon>Pseudomonadati</taxon>
        <taxon>Pseudomonadota</taxon>
        <taxon>Betaproteobacteria</taxon>
        <taxon>Burkholderiales</taxon>
        <taxon>Burkholderiaceae</taxon>
        <taxon>Caballeronia</taxon>
    </lineage>
</organism>
<evidence type="ECO:0000313" key="2">
    <source>
        <dbReference type="Proteomes" id="UP001620514"/>
    </source>
</evidence>
<comment type="caution">
    <text evidence="1">The sequence shown here is derived from an EMBL/GenBank/DDBJ whole genome shotgun (WGS) entry which is preliminary data.</text>
</comment>
<name>A0ABW8MJ47_9BURK</name>